<feature type="transmembrane region" description="Helical" evidence="1">
    <location>
        <begin position="58"/>
        <end position="79"/>
    </location>
</feature>
<feature type="transmembrane region" description="Helical" evidence="1">
    <location>
        <begin position="137"/>
        <end position="158"/>
    </location>
</feature>
<comment type="caution">
    <text evidence="2">The sequence shown here is derived from an EMBL/GenBank/DDBJ whole genome shotgun (WGS) entry which is preliminary data.</text>
</comment>
<dbReference type="STRING" id="1284197.S8APW9"/>
<organism evidence="2 3">
    <name type="scientific">Dactylellina haptotyla (strain CBS 200.50)</name>
    <name type="common">Nematode-trapping fungus</name>
    <name type="synonym">Monacrosporium haptotylum</name>
    <dbReference type="NCBI Taxonomy" id="1284197"/>
    <lineage>
        <taxon>Eukaryota</taxon>
        <taxon>Fungi</taxon>
        <taxon>Dikarya</taxon>
        <taxon>Ascomycota</taxon>
        <taxon>Pezizomycotina</taxon>
        <taxon>Orbiliomycetes</taxon>
        <taxon>Orbiliales</taxon>
        <taxon>Orbiliaceae</taxon>
        <taxon>Dactylellina</taxon>
    </lineage>
</organism>
<feature type="transmembrane region" description="Helical" evidence="1">
    <location>
        <begin position="202"/>
        <end position="224"/>
    </location>
</feature>
<keyword evidence="3" id="KW-1185">Reference proteome</keyword>
<accession>S8APW9</accession>
<dbReference type="eggNOG" id="ENOG502SUZ3">
    <property type="taxonomic scope" value="Eukaryota"/>
</dbReference>
<keyword evidence="1" id="KW-0472">Membrane</keyword>
<reference evidence="3" key="2">
    <citation type="submission" date="2013-04" db="EMBL/GenBank/DDBJ databases">
        <title>Genomic mechanisms accounting for the adaptation to parasitism in nematode-trapping fungi.</title>
        <authorList>
            <person name="Ahren D.G."/>
        </authorList>
    </citation>
    <scope>NUCLEOTIDE SEQUENCE [LARGE SCALE GENOMIC DNA]</scope>
    <source>
        <strain evidence="3">CBS 200.50</strain>
    </source>
</reference>
<evidence type="ECO:0000313" key="2">
    <source>
        <dbReference type="EMBL" id="EPS45005.1"/>
    </source>
</evidence>
<gene>
    <name evidence="2" type="ORF">H072_1055</name>
</gene>
<dbReference type="AlphaFoldDB" id="S8APW9"/>
<proteinExistence type="predicted"/>
<dbReference type="HOGENOM" id="CLU_1102759_0_0_1"/>
<reference evidence="2 3" key="1">
    <citation type="journal article" date="2013" name="PLoS Genet.">
        <title>Genomic mechanisms accounting for the adaptation to parasitism in nematode-trapping fungi.</title>
        <authorList>
            <person name="Meerupati T."/>
            <person name="Andersson K.M."/>
            <person name="Friman E."/>
            <person name="Kumar D."/>
            <person name="Tunlid A."/>
            <person name="Ahren D."/>
        </authorList>
    </citation>
    <scope>NUCLEOTIDE SEQUENCE [LARGE SCALE GENOMIC DNA]</scope>
    <source>
        <strain evidence="2 3">CBS 200.50</strain>
    </source>
</reference>
<keyword evidence="1" id="KW-1133">Transmembrane helix</keyword>
<dbReference type="OMA" id="RTAWAHD"/>
<dbReference type="EMBL" id="AQGS01000024">
    <property type="protein sequence ID" value="EPS45005.1"/>
    <property type="molecule type" value="Genomic_DNA"/>
</dbReference>
<evidence type="ECO:0008006" key="4">
    <source>
        <dbReference type="Google" id="ProtNLM"/>
    </source>
</evidence>
<sequence length="256" mass="27959">MSGYDALGQDPTATYVQTTDLGYDPKQDIKDVEKAAALAKKLGKSQKRVFNLQVFERVVNLMASLAVGGIMAFTLDQFIVNQHQQVNGTGPFGSNPKLWPTYVMAGVAGVTLIFNTCVLLAYCCGRKAADRVASGSSYIKLLSPIGHLIVWGTTAGSFKVAASGKDIWTFACSKDPSVVAIQRNFENKIDYDMICQTNTGSWYTSIATAGFAVIGIIIWIFITIHTRKQKSMQKKLAAANGYENYRTSYSQYGQKS</sequence>
<name>S8APW9_DACHA</name>
<dbReference type="PANTHER" id="PTHR42069:SF1">
    <property type="entry name" value="MARVEL DOMAIN-CONTAINING PROTEIN"/>
    <property type="match status" value="1"/>
</dbReference>
<dbReference type="OrthoDB" id="5371583at2759"/>
<evidence type="ECO:0000256" key="1">
    <source>
        <dbReference type="SAM" id="Phobius"/>
    </source>
</evidence>
<evidence type="ECO:0000313" key="3">
    <source>
        <dbReference type="Proteomes" id="UP000015100"/>
    </source>
</evidence>
<dbReference type="PANTHER" id="PTHR42069">
    <property type="entry name" value="HYPHAL ANASTAMOSIS-8 PROTEIN"/>
    <property type="match status" value="1"/>
</dbReference>
<protein>
    <recommendedName>
        <fullName evidence="4">MARVEL domain-containing protein</fullName>
    </recommendedName>
</protein>
<feature type="transmembrane region" description="Helical" evidence="1">
    <location>
        <begin position="99"/>
        <end position="125"/>
    </location>
</feature>
<keyword evidence="1" id="KW-0812">Transmembrane</keyword>
<dbReference type="Proteomes" id="UP000015100">
    <property type="component" value="Unassembled WGS sequence"/>
</dbReference>